<keyword evidence="8" id="KW-1185">Reference proteome</keyword>
<dbReference type="Pfam" id="PF03466">
    <property type="entry name" value="LysR_substrate"/>
    <property type="match status" value="1"/>
</dbReference>
<evidence type="ECO:0000256" key="1">
    <source>
        <dbReference type="ARBA" id="ARBA00009437"/>
    </source>
</evidence>
<dbReference type="SUPFAM" id="SSF53850">
    <property type="entry name" value="Periplasmic binding protein-like II"/>
    <property type="match status" value="1"/>
</dbReference>
<keyword evidence="5" id="KW-0175">Coiled coil</keyword>
<dbReference type="PANTHER" id="PTHR30419:SF28">
    <property type="entry name" value="HTH-TYPE TRANSCRIPTIONAL REGULATOR BSDA"/>
    <property type="match status" value="1"/>
</dbReference>
<gene>
    <name evidence="7" type="ordered locus">Desaci_4522</name>
</gene>
<dbReference type="InterPro" id="IPR050950">
    <property type="entry name" value="HTH-type_LysR_regulators"/>
</dbReference>
<dbReference type="RefSeq" id="WP_014829346.1">
    <property type="nucleotide sequence ID" value="NC_018068.1"/>
</dbReference>
<dbReference type="PANTHER" id="PTHR30419">
    <property type="entry name" value="HTH-TYPE TRANSCRIPTIONAL REGULATOR YBHD"/>
    <property type="match status" value="1"/>
</dbReference>
<evidence type="ECO:0000256" key="4">
    <source>
        <dbReference type="ARBA" id="ARBA00023163"/>
    </source>
</evidence>
<protein>
    <submittedName>
        <fullName evidence="7">Transcriptional regulator</fullName>
    </submittedName>
</protein>
<organism evidence="7 8">
    <name type="scientific">Desulfosporosinus acidiphilus (strain DSM 22704 / JCM 16185 / SJ4)</name>
    <dbReference type="NCBI Taxonomy" id="646529"/>
    <lineage>
        <taxon>Bacteria</taxon>
        <taxon>Bacillati</taxon>
        <taxon>Bacillota</taxon>
        <taxon>Clostridia</taxon>
        <taxon>Eubacteriales</taxon>
        <taxon>Desulfitobacteriaceae</taxon>
        <taxon>Desulfosporosinus</taxon>
    </lineage>
</organism>
<dbReference type="STRING" id="646529.Desaci_4522"/>
<dbReference type="InterPro" id="IPR000847">
    <property type="entry name" value="LysR_HTH_N"/>
</dbReference>
<dbReference type="KEGG" id="dai:Desaci_4522"/>
<dbReference type="Pfam" id="PF00126">
    <property type="entry name" value="HTH_1"/>
    <property type="match status" value="1"/>
</dbReference>
<dbReference type="PROSITE" id="PS50931">
    <property type="entry name" value="HTH_LYSR"/>
    <property type="match status" value="1"/>
</dbReference>
<dbReference type="CDD" id="cd05466">
    <property type="entry name" value="PBP2_LTTR_substrate"/>
    <property type="match status" value="1"/>
</dbReference>
<reference evidence="7 8" key="1">
    <citation type="journal article" date="2012" name="J. Bacteriol.">
        <title>Complete genome sequences of Desulfosporosinus orientis DSM765T, Desulfosporosinus youngiae DSM17734T, Desulfosporosinus meridiei DSM13257T, and Desulfosporosinus acidiphilus DSM22704T.</title>
        <authorList>
            <person name="Pester M."/>
            <person name="Brambilla E."/>
            <person name="Alazard D."/>
            <person name="Rattei T."/>
            <person name="Weinmaier T."/>
            <person name="Han J."/>
            <person name="Lucas S."/>
            <person name="Lapidus A."/>
            <person name="Cheng J.F."/>
            <person name="Goodwin L."/>
            <person name="Pitluck S."/>
            <person name="Peters L."/>
            <person name="Ovchinnikova G."/>
            <person name="Teshima H."/>
            <person name="Detter J.C."/>
            <person name="Han C.S."/>
            <person name="Tapia R."/>
            <person name="Land M.L."/>
            <person name="Hauser L."/>
            <person name="Kyrpides N.C."/>
            <person name="Ivanova N.N."/>
            <person name="Pagani I."/>
            <person name="Huntmann M."/>
            <person name="Wei C.L."/>
            <person name="Davenport K.W."/>
            <person name="Daligault H."/>
            <person name="Chain P.S."/>
            <person name="Chen A."/>
            <person name="Mavromatis K."/>
            <person name="Markowitz V."/>
            <person name="Szeto E."/>
            <person name="Mikhailova N."/>
            <person name="Pati A."/>
            <person name="Wagner M."/>
            <person name="Woyke T."/>
            <person name="Ollivier B."/>
            <person name="Klenk H.P."/>
            <person name="Spring S."/>
            <person name="Loy A."/>
        </authorList>
    </citation>
    <scope>NUCLEOTIDE SEQUENCE [LARGE SCALE GENOMIC DNA]</scope>
    <source>
        <strain evidence="8">DSM 22704 / JCM 16185 / SJ4</strain>
    </source>
</reference>
<dbReference type="AlphaFoldDB" id="I4DC39"/>
<dbReference type="HOGENOM" id="CLU_039613_6_2_9"/>
<evidence type="ECO:0000256" key="5">
    <source>
        <dbReference type="SAM" id="Coils"/>
    </source>
</evidence>
<dbReference type="InterPro" id="IPR005119">
    <property type="entry name" value="LysR_subst-bd"/>
</dbReference>
<keyword evidence="2" id="KW-0805">Transcription regulation</keyword>
<sequence>MDIRQLSYFLAIAEEGNITRASERLHIAQPPLSQQLKLLEEEFGVVLAERSTRKIQITDAGRLLQKRAKQILELTEKTAKELKDLKEGLQGTLAIGTISSAGEMLLPLKIQCFHKNYPNVDFYIRESGTFEILELIKSGIVEIGLIRTPFNQDIFEAIHLSKEPMVAGALKEVFWDNHSGILELTELEGKPLLMHNRYTGNIKEACRKAGFEPNIICRIDDTRFMLNWANTGMGIVIIPRDMIGLVPDAKLLYREIKEESLATRIVIIWMKNRYLSAPARHFLELFKS</sequence>
<evidence type="ECO:0000313" key="8">
    <source>
        <dbReference type="Proteomes" id="UP000002892"/>
    </source>
</evidence>
<dbReference type="Gene3D" id="3.40.190.10">
    <property type="entry name" value="Periplasmic binding protein-like II"/>
    <property type="match status" value="2"/>
</dbReference>
<dbReference type="GO" id="GO:0003700">
    <property type="term" value="F:DNA-binding transcription factor activity"/>
    <property type="evidence" value="ECO:0007669"/>
    <property type="project" value="InterPro"/>
</dbReference>
<name>I4DC39_DESAJ</name>
<dbReference type="InterPro" id="IPR036390">
    <property type="entry name" value="WH_DNA-bd_sf"/>
</dbReference>
<evidence type="ECO:0000313" key="7">
    <source>
        <dbReference type="EMBL" id="AFM43363.1"/>
    </source>
</evidence>
<dbReference type="GO" id="GO:0003677">
    <property type="term" value="F:DNA binding"/>
    <property type="evidence" value="ECO:0007669"/>
    <property type="project" value="UniProtKB-KW"/>
</dbReference>
<keyword evidence="3" id="KW-0238">DNA-binding</keyword>
<feature type="coiled-coil region" evidence="5">
    <location>
        <begin position="65"/>
        <end position="92"/>
    </location>
</feature>
<evidence type="ECO:0000256" key="2">
    <source>
        <dbReference type="ARBA" id="ARBA00023015"/>
    </source>
</evidence>
<dbReference type="SUPFAM" id="SSF46785">
    <property type="entry name" value="Winged helix' DNA-binding domain"/>
    <property type="match status" value="1"/>
</dbReference>
<evidence type="ECO:0000256" key="3">
    <source>
        <dbReference type="ARBA" id="ARBA00023125"/>
    </source>
</evidence>
<accession>I4DC39</accession>
<comment type="similarity">
    <text evidence="1">Belongs to the LysR transcriptional regulatory family.</text>
</comment>
<dbReference type="OrthoDB" id="9803714at2"/>
<evidence type="ECO:0000259" key="6">
    <source>
        <dbReference type="PROSITE" id="PS50931"/>
    </source>
</evidence>
<proteinExistence type="inferred from homology"/>
<dbReference type="Proteomes" id="UP000002892">
    <property type="component" value="Chromosome"/>
</dbReference>
<dbReference type="EMBL" id="CP003639">
    <property type="protein sequence ID" value="AFM43363.1"/>
    <property type="molecule type" value="Genomic_DNA"/>
</dbReference>
<dbReference type="eggNOG" id="COG0583">
    <property type="taxonomic scope" value="Bacteria"/>
</dbReference>
<dbReference type="InterPro" id="IPR036388">
    <property type="entry name" value="WH-like_DNA-bd_sf"/>
</dbReference>
<dbReference type="GO" id="GO:0005829">
    <property type="term" value="C:cytosol"/>
    <property type="evidence" value="ECO:0007669"/>
    <property type="project" value="TreeGrafter"/>
</dbReference>
<dbReference type="Gene3D" id="1.10.10.10">
    <property type="entry name" value="Winged helix-like DNA-binding domain superfamily/Winged helix DNA-binding domain"/>
    <property type="match status" value="1"/>
</dbReference>
<keyword evidence="4" id="KW-0804">Transcription</keyword>
<feature type="domain" description="HTH lysR-type" evidence="6">
    <location>
        <begin position="1"/>
        <end position="58"/>
    </location>
</feature>
<dbReference type="PRINTS" id="PR00039">
    <property type="entry name" value="HTHLYSR"/>
</dbReference>
<dbReference type="FunFam" id="1.10.10.10:FF:000001">
    <property type="entry name" value="LysR family transcriptional regulator"/>
    <property type="match status" value="1"/>
</dbReference>